<gene>
    <name evidence="2" type="ORF">PXEA_LOCUS16202</name>
</gene>
<feature type="region of interest" description="Disordered" evidence="1">
    <location>
        <begin position="83"/>
        <end position="138"/>
    </location>
</feature>
<organism evidence="2 3">
    <name type="scientific">Protopolystoma xenopodis</name>
    <dbReference type="NCBI Taxonomy" id="117903"/>
    <lineage>
        <taxon>Eukaryota</taxon>
        <taxon>Metazoa</taxon>
        <taxon>Spiralia</taxon>
        <taxon>Lophotrochozoa</taxon>
        <taxon>Platyhelminthes</taxon>
        <taxon>Monogenea</taxon>
        <taxon>Polyopisthocotylea</taxon>
        <taxon>Polystomatidea</taxon>
        <taxon>Polystomatidae</taxon>
        <taxon>Protopolystoma</taxon>
    </lineage>
</organism>
<protein>
    <submittedName>
        <fullName evidence="2">Uncharacterized protein</fullName>
    </submittedName>
</protein>
<dbReference type="EMBL" id="CAAALY010058283">
    <property type="protein sequence ID" value="VEL22762.1"/>
    <property type="molecule type" value="Genomic_DNA"/>
</dbReference>
<evidence type="ECO:0000256" key="1">
    <source>
        <dbReference type="SAM" id="MobiDB-lite"/>
    </source>
</evidence>
<feature type="compositionally biased region" description="Low complexity" evidence="1">
    <location>
        <begin position="84"/>
        <end position="132"/>
    </location>
</feature>
<evidence type="ECO:0000313" key="2">
    <source>
        <dbReference type="EMBL" id="VEL22762.1"/>
    </source>
</evidence>
<name>A0A3S5A8K6_9PLAT</name>
<dbReference type="Proteomes" id="UP000784294">
    <property type="component" value="Unassembled WGS sequence"/>
</dbReference>
<keyword evidence="3" id="KW-1185">Reference proteome</keyword>
<accession>A0A3S5A8K6</accession>
<sequence>MMTASYCLFNVPLSCSSSCSGLSSRTMIWLSTSWFLFTQVNFDLTQLFFFPLGPHDIGSTTPSGPGGLPVAAAYLSPTTLAFLQQQQHHQQHHQQPSSQQSSQQQQNQSSQNQQQQQSQQQQTSQSPSHIQQAQQTVT</sequence>
<feature type="non-terminal residue" evidence="2">
    <location>
        <position position="138"/>
    </location>
</feature>
<reference evidence="2" key="1">
    <citation type="submission" date="2018-11" db="EMBL/GenBank/DDBJ databases">
        <authorList>
            <consortium name="Pathogen Informatics"/>
        </authorList>
    </citation>
    <scope>NUCLEOTIDE SEQUENCE</scope>
</reference>
<proteinExistence type="predicted"/>
<evidence type="ECO:0000313" key="3">
    <source>
        <dbReference type="Proteomes" id="UP000784294"/>
    </source>
</evidence>
<comment type="caution">
    <text evidence="2">The sequence shown here is derived from an EMBL/GenBank/DDBJ whole genome shotgun (WGS) entry which is preliminary data.</text>
</comment>
<dbReference type="AlphaFoldDB" id="A0A3S5A8K6"/>